<feature type="domain" description="Response regulatory" evidence="3">
    <location>
        <begin position="21"/>
        <end position="137"/>
    </location>
</feature>
<reference evidence="6" key="1">
    <citation type="submission" date="2020-10" db="EMBL/GenBank/DDBJ databases">
        <authorList>
            <person name="Castelo-Branco R."/>
            <person name="Eusebio N."/>
            <person name="Adriana R."/>
            <person name="Vieira A."/>
            <person name="Brugerolle De Fraissinette N."/>
            <person name="Rezende De Castro R."/>
            <person name="Schneider M.P."/>
            <person name="Vasconcelos V."/>
            <person name="Leao P.N."/>
        </authorList>
    </citation>
    <scope>NUCLEOTIDE SEQUENCE</scope>
    <source>
        <strain evidence="6">LEGE 11480</strain>
    </source>
</reference>
<evidence type="ECO:0000313" key="7">
    <source>
        <dbReference type="Proteomes" id="UP000625316"/>
    </source>
</evidence>
<feature type="modified residue" description="4-aspartylphosphate" evidence="1">
    <location>
        <position position="70"/>
    </location>
</feature>
<dbReference type="Proteomes" id="UP000625316">
    <property type="component" value="Unassembled WGS sequence"/>
</dbReference>
<dbReference type="AlphaFoldDB" id="A0A928Z307"/>
<dbReference type="InterPro" id="IPR001789">
    <property type="entry name" value="Sig_transdc_resp-reg_receiver"/>
</dbReference>
<feature type="domain" description="EAL" evidence="4">
    <location>
        <begin position="386"/>
        <end position="647"/>
    </location>
</feature>
<evidence type="ECO:0000256" key="2">
    <source>
        <dbReference type="SAM" id="Coils"/>
    </source>
</evidence>
<dbReference type="NCBIfam" id="TIGR00254">
    <property type="entry name" value="GGDEF"/>
    <property type="match status" value="1"/>
</dbReference>
<comment type="caution">
    <text evidence="6">The sequence shown here is derived from an EMBL/GenBank/DDBJ whole genome shotgun (WGS) entry which is preliminary data.</text>
</comment>
<dbReference type="InterPro" id="IPR011006">
    <property type="entry name" value="CheY-like_superfamily"/>
</dbReference>
<keyword evidence="2" id="KW-0175">Coiled coil</keyword>
<evidence type="ECO:0000259" key="3">
    <source>
        <dbReference type="PROSITE" id="PS50110"/>
    </source>
</evidence>
<dbReference type="InterPro" id="IPR035919">
    <property type="entry name" value="EAL_sf"/>
</dbReference>
<keyword evidence="7" id="KW-1185">Reference proteome</keyword>
<evidence type="ECO:0000259" key="5">
    <source>
        <dbReference type="PROSITE" id="PS50887"/>
    </source>
</evidence>
<protein>
    <submittedName>
        <fullName evidence="6">EAL domain-containing protein</fullName>
    </submittedName>
</protein>
<evidence type="ECO:0000256" key="1">
    <source>
        <dbReference type="PROSITE-ProRule" id="PRU00169"/>
    </source>
</evidence>
<dbReference type="InterPro" id="IPR001633">
    <property type="entry name" value="EAL_dom"/>
</dbReference>
<dbReference type="RefSeq" id="WP_264325808.1">
    <property type="nucleotide sequence ID" value="NZ_JADEXQ010000049.1"/>
</dbReference>
<dbReference type="Gene3D" id="3.40.50.2300">
    <property type="match status" value="1"/>
</dbReference>
<dbReference type="CDD" id="cd01949">
    <property type="entry name" value="GGDEF"/>
    <property type="match status" value="1"/>
</dbReference>
<dbReference type="InterPro" id="IPR029787">
    <property type="entry name" value="Nucleotide_cyclase"/>
</dbReference>
<name>A0A928Z307_9CYAN</name>
<dbReference type="SMART" id="SM00052">
    <property type="entry name" value="EAL"/>
    <property type="match status" value="1"/>
</dbReference>
<dbReference type="InterPro" id="IPR052155">
    <property type="entry name" value="Biofilm_reg_signaling"/>
</dbReference>
<dbReference type="PROSITE" id="PS50110">
    <property type="entry name" value="RESPONSE_REGULATORY"/>
    <property type="match status" value="1"/>
</dbReference>
<dbReference type="InterPro" id="IPR000160">
    <property type="entry name" value="GGDEF_dom"/>
</dbReference>
<dbReference type="Pfam" id="PF00072">
    <property type="entry name" value="Response_reg"/>
    <property type="match status" value="1"/>
</dbReference>
<dbReference type="Gene3D" id="3.20.20.450">
    <property type="entry name" value="EAL domain"/>
    <property type="match status" value="1"/>
</dbReference>
<dbReference type="GO" id="GO:0000160">
    <property type="term" value="P:phosphorelay signal transduction system"/>
    <property type="evidence" value="ECO:0007669"/>
    <property type="project" value="InterPro"/>
</dbReference>
<dbReference type="InterPro" id="IPR043128">
    <property type="entry name" value="Rev_trsase/Diguanyl_cyclase"/>
</dbReference>
<dbReference type="Pfam" id="PF00563">
    <property type="entry name" value="EAL"/>
    <property type="match status" value="1"/>
</dbReference>
<sequence length="647" mass="72383">MSKLLAAQLASPFCPPNASPSILVVDDIPDNLRLLSTTLTQVGYNVRGAINGAIAMMSITMDAPDLILLDVTMPGMDGFEVCQQLKAAPETAEIPVIFISALGAVLDKVKAFEVGGSDYITKPFQIEEVLARVQAHVELSQLKQQLKHQNQRLQTMLALQQQAETQVLQLNQELEQRVLERTSQLQAANHRLQQEMQERQQAQAEVLHLAMYDPLTGLANRTRLLECLNQVLTPRQTDSAPTVSDHNPVLLLLDCARFETITDTLGHRRGDQLLITIAQRLTAVVAEPDLVAKLRGDEFAILLNLPNRSIERFIQTLRQSLAQPIALGEYDVILNPWIGIALPDAHCQDAEHLFRNAYQAMVRAKHQGIGCWQIFQPEMHQQAVHRLMLEGRLHRAIQQHQIQVYYQPIMALSDDSDTPTIVGFEALARWQLQPEAQFISPAEFILLAEETGLILPLGDLVFETACRQIRAWNQDRQPDQALSMSINFSVHQLKREHVAEHIATILERTQVQPEWLKLEITESVLMQNPQAVLNALEQLRFKGLQVSIDDFGTGYSSLSYLQSLPVDILKIDRAFVKDLASDQDDLRILETIVSLAHALDLDVIAEGIETPHQATRLRQLGVGYGQGYLFAKPLEGQAAGALMQLQD</sequence>
<organism evidence="6 7">
    <name type="scientific">Romeriopsis navalis LEGE 11480</name>
    <dbReference type="NCBI Taxonomy" id="2777977"/>
    <lineage>
        <taxon>Bacteria</taxon>
        <taxon>Bacillati</taxon>
        <taxon>Cyanobacteriota</taxon>
        <taxon>Cyanophyceae</taxon>
        <taxon>Leptolyngbyales</taxon>
        <taxon>Leptolyngbyaceae</taxon>
        <taxon>Romeriopsis</taxon>
        <taxon>Romeriopsis navalis</taxon>
    </lineage>
</organism>
<keyword evidence="1" id="KW-0597">Phosphoprotein</keyword>
<dbReference type="Gene3D" id="3.30.70.270">
    <property type="match status" value="1"/>
</dbReference>
<accession>A0A928Z307</accession>
<dbReference type="PROSITE" id="PS50887">
    <property type="entry name" value="GGDEF"/>
    <property type="match status" value="1"/>
</dbReference>
<dbReference type="EMBL" id="JADEXQ010000049">
    <property type="protein sequence ID" value="MBE9030976.1"/>
    <property type="molecule type" value="Genomic_DNA"/>
</dbReference>
<evidence type="ECO:0000313" key="6">
    <source>
        <dbReference type="EMBL" id="MBE9030976.1"/>
    </source>
</evidence>
<dbReference type="CDD" id="cd01948">
    <property type="entry name" value="EAL"/>
    <property type="match status" value="1"/>
</dbReference>
<dbReference type="Pfam" id="PF00990">
    <property type="entry name" value="GGDEF"/>
    <property type="match status" value="1"/>
</dbReference>
<dbReference type="SUPFAM" id="SSF55073">
    <property type="entry name" value="Nucleotide cyclase"/>
    <property type="match status" value="1"/>
</dbReference>
<dbReference type="SUPFAM" id="SSF141868">
    <property type="entry name" value="EAL domain-like"/>
    <property type="match status" value="1"/>
</dbReference>
<dbReference type="PANTHER" id="PTHR44757:SF2">
    <property type="entry name" value="BIOFILM ARCHITECTURE MAINTENANCE PROTEIN MBAA"/>
    <property type="match status" value="1"/>
</dbReference>
<dbReference type="PANTHER" id="PTHR44757">
    <property type="entry name" value="DIGUANYLATE CYCLASE DGCP"/>
    <property type="match status" value="1"/>
</dbReference>
<proteinExistence type="predicted"/>
<feature type="coiled-coil region" evidence="2">
    <location>
        <begin position="132"/>
        <end position="205"/>
    </location>
</feature>
<evidence type="ECO:0000259" key="4">
    <source>
        <dbReference type="PROSITE" id="PS50883"/>
    </source>
</evidence>
<dbReference type="SUPFAM" id="SSF52172">
    <property type="entry name" value="CheY-like"/>
    <property type="match status" value="1"/>
</dbReference>
<dbReference type="CDD" id="cd19920">
    <property type="entry name" value="REC_PA4781-like"/>
    <property type="match status" value="1"/>
</dbReference>
<dbReference type="SMART" id="SM00448">
    <property type="entry name" value="REC"/>
    <property type="match status" value="1"/>
</dbReference>
<gene>
    <name evidence="6" type="ORF">IQ266_14670</name>
</gene>
<dbReference type="PROSITE" id="PS50883">
    <property type="entry name" value="EAL"/>
    <property type="match status" value="1"/>
</dbReference>
<feature type="domain" description="GGDEF" evidence="5">
    <location>
        <begin position="246"/>
        <end position="377"/>
    </location>
</feature>
<dbReference type="SMART" id="SM00267">
    <property type="entry name" value="GGDEF"/>
    <property type="match status" value="1"/>
</dbReference>